<dbReference type="Proteomes" id="UP000199634">
    <property type="component" value="Unassembled WGS sequence"/>
</dbReference>
<protein>
    <submittedName>
        <fullName evidence="1">Uncharacterized protein</fullName>
    </submittedName>
</protein>
<sequence length="174" mass="20703">MKQLYLFVIFCLFIHNIQAQELKATMISQDEVELEISNPEQLLFFIPYTEKIYYSIGNYGLMFSIYEGDKISEECSGIIECIYYGPFWIREKIERFGSGYFSREKIIKRKYKLDFNSCEFEVLKKKNISIQFTLNQYDLHKIRLFKKELKSYYKQGVIFDGELTSNKITIGTSD</sequence>
<accession>A0A1H6L464</accession>
<evidence type="ECO:0000313" key="2">
    <source>
        <dbReference type="Proteomes" id="UP000199634"/>
    </source>
</evidence>
<dbReference type="STRING" id="1159016.SAMN02927937_01457"/>
<dbReference type="OrthoDB" id="9824032at2"/>
<name>A0A1H6L464_9FLAO</name>
<evidence type="ECO:0000313" key="1">
    <source>
        <dbReference type="EMBL" id="SEH79159.1"/>
    </source>
</evidence>
<reference evidence="1 2" key="1">
    <citation type="submission" date="2016-10" db="EMBL/GenBank/DDBJ databases">
        <authorList>
            <person name="de Groot N.N."/>
        </authorList>
    </citation>
    <scope>NUCLEOTIDE SEQUENCE [LARGE SCALE GENOMIC DNA]</scope>
    <source>
        <strain evidence="1 2">CGMCC 1.10825</strain>
    </source>
</reference>
<gene>
    <name evidence="1" type="ORF">SAMN02927937_01457</name>
</gene>
<dbReference type="AlphaFoldDB" id="A0A1H6L464"/>
<dbReference type="RefSeq" id="WP_143037751.1">
    <property type="nucleotide sequence ID" value="NZ_FNXE01000017.1"/>
</dbReference>
<proteinExistence type="predicted"/>
<organism evidence="1 2">
    <name type="scientific">Paenimyroides marinum</name>
    <dbReference type="NCBI Taxonomy" id="1159016"/>
    <lineage>
        <taxon>Bacteria</taxon>
        <taxon>Pseudomonadati</taxon>
        <taxon>Bacteroidota</taxon>
        <taxon>Flavobacteriia</taxon>
        <taxon>Flavobacteriales</taxon>
        <taxon>Flavobacteriaceae</taxon>
        <taxon>Paenimyroides</taxon>
    </lineage>
</organism>
<dbReference type="EMBL" id="FNXE01000017">
    <property type="protein sequence ID" value="SEH79159.1"/>
    <property type="molecule type" value="Genomic_DNA"/>
</dbReference>
<keyword evidence="2" id="KW-1185">Reference proteome</keyword>